<feature type="binding site" evidence="10">
    <location>
        <begin position="14"/>
        <end position="19"/>
    </location>
    <ligand>
        <name>substrate</name>
    </ligand>
</feature>
<comment type="function">
    <text evidence="2 10 12">Catalyzes the transfer of a dimethylallyl group onto the adenine at position 37 in tRNAs that read codons beginning with uridine, leading to the formation of N6-(dimethylallyl)adenosine (i(6)A).</text>
</comment>
<comment type="subunit">
    <text evidence="10">Monomer.</text>
</comment>
<comment type="catalytic activity">
    <reaction evidence="9 10 11">
        <text>adenosine(37) in tRNA + dimethylallyl diphosphate = N(6)-dimethylallyladenosine(37) in tRNA + diphosphate</text>
        <dbReference type="Rhea" id="RHEA:26482"/>
        <dbReference type="Rhea" id="RHEA-COMP:10162"/>
        <dbReference type="Rhea" id="RHEA-COMP:10375"/>
        <dbReference type="ChEBI" id="CHEBI:33019"/>
        <dbReference type="ChEBI" id="CHEBI:57623"/>
        <dbReference type="ChEBI" id="CHEBI:74411"/>
        <dbReference type="ChEBI" id="CHEBI:74415"/>
        <dbReference type="EC" id="2.5.1.75"/>
    </reaction>
</comment>
<dbReference type="RefSeq" id="WP_268916676.1">
    <property type="nucleotide sequence ID" value="NZ_JAPTMY010000004.1"/>
</dbReference>
<evidence type="ECO:0000256" key="11">
    <source>
        <dbReference type="RuleBase" id="RU003783"/>
    </source>
</evidence>
<evidence type="ECO:0000256" key="12">
    <source>
        <dbReference type="RuleBase" id="RU003784"/>
    </source>
</evidence>
<comment type="caution">
    <text evidence="14">The sequence shown here is derived from an EMBL/GenBank/DDBJ whole genome shotgun (WGS) entry which is preliminary data.</text>
</comment>
<evidence type="ECO:0000256" key="10">
    <source>
        <dbReference type="HAMAP-Rule" id="MF_00185"/>
    </source>
</evidence>
<comment type="similarity">
    <text evidence="3 10 13">Belongs to the IPP transferase family.</text>
</comment>
<reference evidence="14" key="1">
    <citation type="submission" date="2022-10" db="EMBL/GenBank/DDBJ databases">
        <title>Genome sequence of Actinomyces israelii ATCC 10048.</title>
        <authorList>
            <person name="Watt R.M."/>
            <person name="Tong W.M."/>
        </authorList>
    </citation>
    <scope>NUCLEOTIDE SEQUENCE</scope>
    <source>
        <strain evidence="14">ATCC 10048</strain>
    </source>
</reference>
<sequence>MSPSAVRIAVVGPTATGKSELALDLADALTRDAGGVEILNADASQLYRGMDIGTAKLPPGRRRGHPHHQIDVLDVREDASVAAYQRHARADLEDAEARGARTVIVGGSGLYARAVTDALDFPGTDPAVRTALQERARREGARRLWEELSEADPTSARRIEPSDTRRIVRALEVLAVTGRPFSATLPRYEDLVPTLHLALRVDRAALNARIDARAAAMFDAGLVGETEALMSAGLGQGRTASRAIGYAQAIDVLRGRLTEADAAQATARATRRLASRQIKWFRRDPRIHWLDAALDDAGTWRPGERRRVRQQALRLVAEADGARSAPPGAARLGWRP</sequence>
<feature type="site" description="Interaction with substrate tRNA" evidence="10">
    <location>
        <position position="108"/>
    </location>
</feature>
<dbReference type="EMBL" id="JAPTMY010000004">
    <property type="protein sequence ID" value="MCZ0856997.1"/>
    <property type="molecule type" value="Genomic_DNA"/>
</dbReference>
<keyword evidence="6 10" id="KW-0547">Nucleotide-binding</keyword>
<dbReference type="Pfam" id="PF01715">
    <property type="entry name" value="IPPT"/>
    <property type="match status" value="1"/>
</dbReference>
<accession>A0ABT4I5I6</accession>
<feature type="site" description="Interaction with substrate tRNA" evidence="10">
    <location>
        <position position="129"/>
    </location>
</feature>
<name>A0ABT4I5I6_9ACTO</name>
<dbReference type="SUPFAM" id="SSF52540">
    <property type="entry name" value="P-loop containing nucleoside triphosphate hydrolases"/>
    <property type="match status" value="1"/>
</dbReference>
<evidence type="ECO:0000256" key="1">
    <source>
        <dbReference type="ARBA" id="ARBA00001946"/>
    </source>
</evidence>
<comment type="cofactor">
    <cofactor evidence="1 10">
        <name>Mg(2+)</name>
        <dbReference type="ChEBI" id="CHEBI:18420"/>
    </cofactor>
</comment>
<proteinExistence type="inferred from homology"/>
<dbReference type="Proteomes" id="UP001072034">
    <property type="component" value="Unassembled WGS sequence"/>
</dbReference>
<dbReference type="Gene3D" id="1.10.20.140">
    <property type="match status" value="1"/>
</dbReference>
<evidence type="ECO:0000256" key="6">
    <source>
        <dbReference type="ARBA" id="ARBA00022741"/>
    </source>
</evidence>
<dbReference type="InterPro" id="IPR039657">
    <property type="entry name" value="Dimethylallyltransferase"/>
</dbReference>
<keyword evidence="8 10" id="KW-0460">Magnesium</keyword>
<comment type="caution">
    <text evidence="10">Lacks conserved residue(s) required for the propagation of feature annotation.</text>
</comment>
<evidence type="ECO:0000256" key="4">
    <source>
        <dbReference type="ARBA" id="ARBA00022679"/>
    </source>
</evidence>
<dbReference type="Gene3D" id="3.40.50.300">
    <property type="entry name" value="P-loop containing nucleotide triphosphate hydrolases"/>
    <property type="match status" value="1"/>
</dbReference>
<evidence type="ECO:0000256" key="8">
    <source>
        <dbReference type="ARBA" id="ARBA00022842"/>
    </source>
</evidence>
<dbReference type="GO" id="GO:0052381">
    <property type="term" value="F:tRNA dimethylallyltransferase activity"/>
    <property type="evidence" value="ECO:0007669"/>
    <property type="project" value="UniProtKB-EC"/>
</dbReference>
<evidence type="ECO:0000256" key="7">
    <source>
        <dbReference type="ARBA" id="ARBA00022840"/>
    </source>
</evidence>
<dbReference type="EC" id="2.5.1.75" evidence="10"/>
<feature type="binding site" evidence="10">
    <location>
        <begin position="12"/>
        <end position="19"/>
    </location>
    <ligand>
        <name>ATP</name>
        <dbReference type="ChEBI" id="CHEBI:30616"/>
    </ligand>
</feature>
<dbReference type="InterPro" id="IPR027417">
    <property type="entry name" value="P-loop_NTPase"/>
</dbReference>
<dbReference type="HAMAP" id="MF_00185">
    <property type="entry name" value="IPP_trans"/>
    <property type="match status" value="1"/>
</dbReference>
<evidence type="ECO:0000256" key="2">
    <source>
        <dbReference type="ARBA" id="ARBA00003213"/>
    </source>
</evidence>
<evidence type="ECO:0000256" key="13">
    <source>
        <dbReference type="RuleBase" id="RU003785"/>
    </source>
</evidence>
<keyword evidence="5 10" id="KW-0819">tRNA processing</keyword>
<gene>
    <name evidence="10 14" type="primary">miaA</name>
    <name evidence="14" type="ORF">OHJ16_02905</name>
</gene>
<dbReference type="InterPro" id="IPR018022">
    <property type="entry name" value="IPT"/>
</dbReference>
<dbReference type="NCBIfam" id="TIGR00174">
    <property type="entry name" value="miaA"/>
    <property type="match status" value="1"/>
</dbReference>
<evidence type="ECO:0000313" key="15">
    <source>
        <dbReference type="Proteomes" id="UP001072034"/>
    </source>
</evidence>
<dbReference type="PANTHER" id="PTHR11088:SF60">
    <property type="entry name" value="TRNA DIMETHYLALLYLTRANSFERASE"/>
    <property type="match status" value="1"/>
</dbReference>
<evidence type="ECO:0000256" key="3">
    <source>
        <dbReference type="ARBA" id="ARBA00005842"/>
    </source>
</evidence>
<evidence type="ECO:0000256" key="9">
    <source>
        <dbReference type="ARBA" id="ARBA00049563"/>
    </source>
</evidence>
<dbReference type="PANTHER" id="PTHR11088">
    <property type="entry name" value="TRNA DIMETHYLALLYLTRANSFERASE"/>
    <property type="match status" value="1"/>
</dbReference>
<keyword evidence="7 10" id="KW-0067">ATP-binding</keyword>
<organism evidence="14 15">
    <name type="scientific">Actinomyces israelii</name>
    <dbReference type="NCBI Taxonomy" id="1659"/>
    <lineage>
        <taxon>Bacteria</taxon>
        <taxon>Bacillati</taxon>
        <taxon>Actinomycetota</taxon>
        <taxon>Actinomycetes</taxon>
        <taxon>Actinomycetales</taxon>
        <taxon>Actinomycetaceae</taxon>
        <taxon>Actinomyces</taxon>
    </lineage>
</organism>
<protein>
    <recommendedName>
        <fullName evidence="10">tRNA dimethylallyltransferase</fullName>
        <ecNumber evidence="10">2.5.1.75</ecNumber>
    </recommendedName>
    <alternativeName>
        <fullName evidence="10">Dimethylallyl diphosphate:tRNA dimethylallyltransferase</fullName>
        <shortName evidence="10">DMAPP:tRNA dimethylallyltransferase</shortName>
        <shortName evidence="10">DMATase</shortName>
    </alternativeName>
    <alternativeName>
        <fullName evidence="10">Isopentenyl-diphosphate:tRNA isopentenyltransferase</fullName>
        <shortName evidence="10">IPP transferase</shortName>
        <shortName evidence="10">IPPT</shortName>
        <shortName evidence="10">IPTase</shortName>
    </alternativeName>
</protein>
<keyword evidence="15" id="KW-1185">Reference proteome</keyword>
<keyword evidence="4 10" id="KW-0808">Transferase</keyword>
<evidence type="ECO:0000313" key="14">
    <source>
        <dbReference type="EMBL" id="MCZ0856997.1"/>
    </source>
</evidence>
<evidence type="ECO:0000256" key="5">
    <source>
        <dbReference type="ARBA" id="ARBA00022694"/>
    </source>
</evidence>